<keyword evidence="1" id="KW-0472">Membrane</keyword>
<gene>
    <name evidence="2" type="ORF">H8E23_02000</name>
</gene>
<dbReference type="EMBL" id="JACNJH010000070">
    <property type="protein sequence ID" value="MBC8360157.1"/>
    <property type="molecule type" value="Genomic_DNA"/>
</dbReference>
<proteinExistence type="predicted"/>
<protein>
    <submittedName>
        <fullName evidence="2">Uncharacterized protein</fullName>
    </submittedName>
</protein>
<dbReference type="AlphaFoldDB" id="A0A8J6THT4"/>
<evidence type="ECO:0000256" key="1">
    <source>
        <dbReference type="SAM" id="Phobius"/>
    </source>
</evidence>
<evidence type="ECO:0000313" key="2">
    <source>
        <dbReference type="EMBL" id="MBC8360157.1"/>
    </source>
</evidence>
<reference evidence="2 3" key="1">
    <citation type="submission" date="2020-08" db="EMBL/GenBank/DDBJ databases">
        <title>Bridging the membrane lipid divide: bacteria of the FCB group superphylum have the potential to synthesize archaeal ether lipids.</title>
        <authorList>
            <person name="Villanueva L."/>
            <person name="Von Meijenfeldt F.A.B."/>
            <person name="Westbye A.B."/>
            <person name="Yadav S."/>
            <person name="Hopmans E.C."/>
            <person name="Dutilh B.E."/>
            <person name="Sinninghe Damste J.S."/>
        </authorList>
    </citation>
    <scope>NUCLEOTIDE SEQUENCE [LARGE SCALE GENOMIC DNA]</scope>
    <source>
        <strain evidence="2">NIOZ-UU30</strain>
    </source>
</reference>
<comment type="caution">
    <text evidence="2">The sequence shown here is derived from an EMBL/GenBank/DDBJ whole genome shotgun (WGS) entry which is preliminary data.</text>
</comment>
<keyword evidence="1" id="KW-0812">Transmembrane</keyword>
<keyword evidence="1" id="KW-1133">Transmembrane helix</keyword>
<sequence>MSRKVMIMFGMIIGSFAGGYLPGLLGTDGFSLASLLGSGAGWNTWHMDSISAYPIDFRELWGRVLVYLHRSLHHLEFLLYKIKIVKGERMSLKYQLCPFFWYDI</sequence>
<name>A0A8J6THT4_9BACT</name>
<dbReference type="Proteomes" id="UP000603434">
    <property type="component" value="Unassembled WGS sequence"/>
</dbReference>
<evidence type="ECO:0000313" key="3">
    <source>
        <dbReference type="Proteomes" id="UP000603434"/>
    </source>
</evidence>
<accession>A0A8J6THT4</accession>
<feature type="transmembrane region" description="Helical" evidence="1">
    <location>
        <begin position="6"/>
        <end position="25"/>
    </location>
</feature>
<organism evidence="2 3">
    <name type="scientific">Candidatus Desulfatibia profunda</name>
    <dbReference type="NCBI Taxonomy" id="2841695"/>
    <lineage>
        <taxon>Bacteria</taxon>
        <taxon>Pseudomonadati</taxon>
        <taxon>Thermodesulfobacteriota</taxon>
        <taxon>Desulfobacteria</taxon>
        <taxon>Desulfobacterales</taxon>
        <taxon>Desulfobacterales incertae sedis</taxon>
        <taxon>Candidatus Desulfatibia</taxon>
    </lineage>
</organism>